<dbReference type="eggNOG" id="COG1473">
    <property type="taxonomic scope" value="Bacteria"/>
</dbReference>
<dbReference type="GO" id="GO:0016787">
    <property type="term" value="F:hydrolase activity"/>
    <property type="evidence" value="ECO:0007669"/>
    <property type="project" value="UniProtKB-KW"/>
</dbReference>
<evidence type="ECO:0000313" key="1">
    <source>
        <dbReference type="EMBL" id="SFU04840.1"/>
    </source>
</evidence>
<dbReference type="SUPFAM" id="SSF53187">
    <property type="entry name" value="Zn-dependent exopeptidases"/>
    <property type="match status" value="1"/>
</dbReference>
<evidence type="ECO:0000313" key="2">
    <source>
        <dbReference type="Proteomes" id="UP000182466"/>
    </source>
</evidence>
<dbReference type="Proteomes" id="UP000182466">
    <property type="component" value="Unassembled WGS sequence"/>
</dbReference>
<protein>
    <submittedName>
        <fullName evidence="1">Hippurate hydrolase</fullName>
    </submittedName>
</protein>
<reference evidence="1 2" key="1">
    <citation type="submission" date="2016-10" db="EMBL/GenBank/DDBJ databases">
        <authorList>
            <person name="de Groot N.N."/>
        </authorList>
    </citation>
    <scope>NUCLEOTIDE SEQUENCE [LARGE SCALE GENOMIC DNA]</scope>
    <source>
        <strain evidence="1 2">CGMCC 1.10959</strain>
    </source>
</reference>
<organism evidence="1 2">
    <name type="scientific">Sedimentitalea nanhaiensis</name>
    <dbReference type="NCBI Taxonomy" id="999627"/>
    <lineage>
        <taxon>Bacteria</taxon>
        <taxon>Pseudomonadati</taxon>
        <taxon>Pseudomonadota</taxon>
        <taxon>Alphaproteobacteria</taxon>
        <taxon>Rhodobacterales</taxon>
        <taxon>Paracoccaceae</taxon>
        <taxon>Sedimentitalea</taxon>
    </lineage>
</organism>
<sequence length="67" mass="7223">MGNFETRLTRLRQDLHRPPELGFRETRTKAVVAERLGSLGIDVHEGAGVVGVLRAGAKNTAIGLGTR</sequence>
<dbReference type="Gene3D" id="3.40.630.10">
    <property type="entry name" value="Zn peptidases"/>
    <property type="match status" value="1"/>
</dbReference>
<name>A0A1I7CZI0_9RHOB</name>
<accession>A0A1I7CZI0</accession>
<dbReference type="EMBL" id="FPAW01000021">
    <property type="protein sequence ID" value="SFU04840.1"/>
    <property type="molecule type" value="Genomic_DNA"/>
</dbReference>
<proteinExistence type="predicted"/>
<keyword evidence="2" id="KW-1185">Reference proteome</keyword>
<dbReference type="AlphaFoldDB" id="A0A1I7CZI0"/>
<dbReference type="STRING" id="999627.SAMN05216236_12133"/>
<gene>
    <name evidence="1" type="ORF">SAMN05216236_12133</name>
</gene>
<dbReference type="RefSeq" id="WP_322786785.1">
    <property type="nucleotide sequence ID" value="NZ_FPAW01000021.1"/>
</dbReference>
<keyword evidence="1" id="KW-0378">Hydrolase</keyword>